<organism evidence="2 3">
    <name type="scientific">Opisthorchis viverrini</name>
    <name type="common">Southeast Asian liver fluke</name>
    <dbReference type="NCBI Taxonomy" id="6198"/>
    <lineage>
        <taxon>Eukaryota</taxon>
        <taxon>Metazoa</taxon>
        <taxon>Spiralia</taxon>
        <taxon>Lophotrochozoa</taxon>
        <taxon>Platyhelminthes</taxon>
        <taxon>Trematoda</taxon>
        <taxon>Digenea</taxon>
        <taxon>Opisthorchiida</taxon>
        <taxon>Opisthorchiata</taxon>
        <taxon>Opisthorchiidae</taxon>
        <taxon>Opisthorchis</taxon>
    </lineage>
</organism>
<evidence type="ECO:0000256" key="1">
    <source>
        <dbReference type="SAM" id="MobiDB-lite"/>
    </source>
</evidence>
<feature type="compositionally biased region" description="Basic and acidic residues" evidence="1">
    <location>
        <begin position="23"/>
        <end position="37"/>
    </location>
</feature>
<dbReference type="AlphaFoldDB" id="A0A1S8WLL2"/>
<dbReference type="Proteomes" id="UP000243686">
    <property type="component" value="Unassembled WGS sequence"/>
</dbReference>
<proteinExistence type="predicted"/>
<dbReference type="EMBL" id="KV905777">
    <property type="protein sequence ID" value="OON15327.1"/>
    <property type="molecule type" value="Genomic_DNA"/>
</dbReference>
<evidence type="ECO:0000313" key="2">
    <source>
        <dbReference type="EMBL" id="OON15327.1"/>
    </source>
</evidence>
<keyword evidence="3" id="KW-1185">Reference proteome</keyword>
<gene>
    <name evidence="2" type="ORF">X801_08873</name>
</gene>
<protein>
    <submittedName>
        <fullName evidence="2">Uncharacterized protein</fullName>
    </submittedName>
</protein>
<evidence type="ECO:0000313" key="3">
    <source>
        <dbReference type="Proteomes" id="UP000243686"/>
    </source>
</evidence>
<reference evidence="2 3" key="1">
    <citation type="submission" date="2015-03" db="EMBL/GenBank/DDBJ databases">
        <title>Draft genome of the nematode, Opisthorchis viverrini.</title>
        <authorList>
            <person name="Mitreva M."/>
        </authorList>
    </citation>
    <scope>NUCLEOTIDE SEQUENCE [LARGE SCALE GENOMIC DNA]</scope>
    <source>
        <strain evidence="2">Khon Kaen</strain>
    </source>
</reference>
<accession>A0A1S8WLL2</accession>
<sequence length="127" mass="14477">MDFHIGRRSSEKFSPALNQARAKAVEGDSQKDDGQLEGKVHYEKNHYPKLASSSGQASNDVNFTKYENLDDFHPTLLKGGENNHTYYELRGASKECQCLRCNLSIPKIVREPHKVLHGITRWTQHPQ</sequence>
<feature type="region of interest" description="Disordered" evidence="1">
    <location>
        <begin position="1"/>
        <end position="37"/>
    </location>
</feature>
<name>A0A1S8WLL2_OPIVI</name>
<feature type="compositionally biased region" description="Basic and acidic residues" evidence="1">
    <location>
        <begin position="1"/>
        <end position="11"/>
    </location>
</feature>